<reference evidence="3 4" key="1">
    <citation type="submission" date="2020-08" db="EMBL/GenBank/DDBJ databases">
        <title>Genome public.</title>
        <authorList>
            <person name="Liu C."/>
            <person name="Sun Q."/>
        </authorList>
    </citation>
    <scope>NUCLEOTIDE SEQUENCE [LARGE SCALE GENOMIC DNA]</scope>
    <source>
        <strain evidence="3 4">M2</strain>
    </source>
</reference>
<accession>A0ABR7GM70</accession>
<name>A0ABR7GM70_9FIRM</name>
<dbReference type="InterPro" id="IPR003675">
    <property type="entry name" value="Rce1/LyrA-like_dom"/>
</dbReference>
<dbReference type="Pfam" id="PF02517">
    <property type="entry name" value="Rce1-like"/>
    <property type="match status" value="1"/>
</dbReference>
<proteinExistence type="predicted"/>
<evidence type="ECO:0000313" key="4">
    <source>
        <dbReference type="Proteomes" id="UP000641741"/>
    </source>
</evidence>
<keyword evidence="1" id="KW-0812">Transmembrane</keyword>
<dbReference type="Proteomes" id="UP000641741">
    <property type="component" value="Unassembled WGS sequence"/>
</dbReference>
<keyword evidence="3" id="KW-0482">Metalloprotease</keyword>
<keyword evidence="3" id="KW-0645">Protease</keyword>
<evidence type="ECO:0000256" key="1">
    <source>
        <dbReference type="SAM" id="Phobius"/>
    </source>
</evidence>
<sequence length="296" mass="31779">MKNRTALLSGLSLFVCFCLLTGLSRLIIRYVGISPPLLLLAEVLSFALPALLAYYAAEDRTAIKHRLGWKMPPNGGLLFAILLGITTAMFALSTNIALGSLIGQANGDFFAAALPLAQSRFGAHGVYFVFAAAAALVEELFLRGVLMPIHEEGVGTSACLLFAGLTFALLQGDPLRMIGAFAAGCAFAYTAYIFDSVWPAVIAHLAGGLYLSVTMWMTDVYAPFGIANYFFACNLLGLLLFLYLTVRTAQGMLVRDSVPHFVKSAGLYDLWLLMRNPGVLVFAVAFAAKIVLDMIG</sequence>
<feature type="domain" description="CAAX prenyl protease 2/Lysostaphin resistance protein A-like" evidence="2">
    <location>
        <begin position="126"/>
        <end position="206"/>
    </location>
</feature>
<feature type="transmembrane region" description="Helical" evidence="1">
    <location>
        <begin position="267"/>
        <end position="292"/>
    </location>
</feature>
<feature type="transmembrane region" description="Helical" evidence="1">
    <location>
        <begin position="224"/>
        <end position="246"/>
    </location>
</feature>
<dbReference type="GO" id="GO:0008237">
    <property type="term" value="F:metallopeptidase activity"/>
    <property type="evidence" value="ECO:0007669"/>
    <property type="project" value="UniProtKB-KW"/>
</dbReference>
<evidence type="ECO:0000259" key="2">
    <source>
        <dbReference type="Pfam" id="PF02517"/>
    </source>
</evidence>
<feature type="transmembrane region" description="Helical" evidence="1">
    <location>
        <begin position="201"/>
        <end position="218"/>
    </location>
</feature>
<keyword evidence="1" id="KW-0472">Membrane</keyword>
<gene>
    <name evidence="3" type="ORF">H8S02_05535</name>
</gene>
<feature type="transmembrane region" description="Helical" evidence="1">
    <location>
        <begin position="35"/>
        <end position="56"/>
    </location>
</feature>
<keyword evidence="4" id="KW-1185">Reference proteome</keyword>
<dbReference type="RefSeq" id="WP_186969670.1">
    <property type="nucleotide sequence ID" value="NZ_JACOPK010000004.1"/>
</dbReference>
<evidence type="ECO:0000313" key="3">
    <source>
        <dbReference type="EMBL" id="MBC5695408.1"/>
    </source>
</evidence>
<keyword evidence="1" id="KW-1133">Transmembrane helix</keyword>
<protein>
    <submittedName>
        <fullName evidence="3">CPBP family intramembrane metalloprotease</fullName>
    </submittedName>
</protein>
<feature type="transmembrane region" description="Helical" evidence="1">
    <location>
        <begin position="121"/>
        <end position="142"/>
    </location>
</feature>
<feature type="transmembrane region" description="Helical" evidence="1">
    <location>
        <begin position="154"/>
        <end position="171"/>
    </location>
</feature>
<comment type="caution">
    <text evidence="3">The sequence shown here is derived from an EMBL/GenBank/DDBJ whole genome shotgun (WGS) entry which is preliminary data.</text>
</comment>
<keyword evidence="3" id="KW-0378">Hydrolase</keyword>
<feature type="transmembrane region" description="Helical" evidence="1">
    <location>
        <begin position="77"/>
        <end position="101"/>
    </location>
</feature>
<organism evidence="3 4">
    <name type="scientific">Agathobaculum hominis</name>
    <dbReference type="NCBI Taxonomy" id="2763014"/>
    <lineage>
        <taxon>Bacteria</taxon>
        <taxon>Bacillati</taxon>
        <taxon>Bacillota</taxon>
        <taxon>Clostridia</taxon>
        <taxon>Eubacteriales</taxon>
        <taxon>Butyricicoccaceae</taxon>
        <taxon>Agathobaculum</taxon>
    </lineage>
</organism>
<dbReference type="EMBL" id="JACOPK010000004">
    <property type="protein sequence ID" value="MBC5695408.1"/>
    <property type="molecule type" value="Genomic_DNA"/>
</dbReference>